<keyword evidence="6 10" id="KW-0238">DNA-binding</keyword>
<reference evidence="13 14" key="1">
    <citation type="submission" date="2020-08" db="EMBL/GenBank/DDBJ databases">
        <authorList>
            <person name="Koutsovoulos G."/>
            <person name="Danchin GJ E."/>
        </authorList>
    </citation>
    <scope>NUCLEOTIDE SEQUENCE [LARGE SCALE GENOMIC DNA]</scope>
</reference>
<comment type="caution">
    <text evidence="13">The sequence shown here is derived from an EMBL/GenBank/DDBJ whole genome shotgun (WGS) entry which is preliminary data.</text>
</comment>
<sequence>MKRNSIKQCKVCGTKDKVCFHYGVRTCRACGAFFRRYLENENKFQYSECTYKCLQEQFSNENKDEKSETKLADCKKCRLEKCFSVGMKRLDVGYVRQDIRREAMEKQRNEINPSNPPIVDTTIKDLSLINSILPIIEAKKRIMHAFNELDDIFLKGPILFEEIILSNFNIFRLTDNFSPNPGPIPFDELKSWESSIQKEGMFNSRVQKWFLVDRLLCVAIVKSLPVFEKLTLSDQVAHLRQASYVFTSFTSSYLAWELGSETWTRKDGVMPALGIMSTDVFLHDDKILKWSDYSFTRSVGYFKRAALTKIEFTLLIAIILTKSNAKDMSVEGKELLLDEFNKYTQNLLRYNQRRLGLIEGAQRLAECSRLINRSIENECALRLMLFHQTKHYKMGVTCYKLSNFLENFF</sequence>
<protein>
    <submittedName>
        <fullName evidence="13">Uncharacterized protein</fullName>
    </submittedName>
</protein>
<dbReference type="EMBL" id="CAJEWN010000905">
    <property type="protein sequence ID" value="CAD2191866.1"/>
    <property type="molecule type" value="Genomic_DNA"/>
</dbReference>
<dbReference type="Gene3D" id="3.30.50.10">
    <property type="entry name" value="Erythroid Transcription Factor GATA-1, subunit A"/>
    <property type="match status" value="1"/>
</dbReference>
<keyword evidence="3 10" id="KW-0863">Zinc-finger</keyword>
<evidence type="ECO:0000256" key="7">
    <source>
        <dbReference type="ARBA" id="ARBA00023163"/>
    </source>
</evidence>
<dbReference type="InterPro" id="IPR000536">
    <property type="entry name" value="Nucl_hrmn_rcpt_lig-bd"/>
</dbReference>
<dbReference type="InterPro" id="IPR050274">
    <property type="entry name" value="Nuclear_hormone_rcpt_NR2"/>
</dbReference>
<dbReference type="PANTHER" id="PTHR24083">
    <property type="entry name" value="NUCLEAR HORMONE RECEPTOR"/>
    <property type="match status" value="1"/>
</dbReference>
<keyword evidence="2 10" id="KW-0479">Metal-binding</keyword>
<evidence type="ECO:0000256" key="9">
    <source>
        <dbReference type="ARBA" id="ARBA00023242"/>
    </source>
</evidence>
<keyword evidence="8 10" id="KW-0675">Receptor</keyword>
<evidence type="ECO:0000259" key="11">
    <source>
        <dbReference type="PROSITE" id="PS51030"/>
    </source>
</evidence>
<dbReference type="Proteomes" id="UP000580250">
    <property type="component" value="Unassembled WGS sequence"/>
</dbReference>
<dbReference type="Gene3D" id="1.10.565.10">
    <property type="entry name" value="Retinoid X Receptor"/>
    <property type="match status" value="1"/>
</dbReference>
<dbReference type="GO" id="GO:0005634">
    <property type="term" value="C:nucleus"/>
    <property type="evidence" value="ECO:0007669"/>
    <property type="project" value="UniProtKB-SubCell"/>
</dbReference>
<evidence type="ECO:0000256" key="4">
    <source>
        <dbReference type="ARBA" id="ARBA00022833"/>
    </source>
</evidence>
<evidence type="ECO:0000256" key="2">
    <source>
        <dbReference type="ARBA" id="ARBA00022723"/>
    </source>
</evidence>
<dbReference type="InterPro" id="IPR013088">
    <property type="entry name" value="Znf_NHR/GATA"/>
</dbReference>
<dbReference type="GO" id="GO:0008270">
    <property type="term" value="F:zinc ion binding"/>
    <property type="evidence" value="ECO:0007669"/>
    <property type="project" value="UniProtKB-KW"/>
</dbReference>
<feature type="domain" description="NR LBD" evidence="12">
    <location>
        <begin position="181"/>
        <end position="408"/>
    </location>
</feature>
<feature type="domain" description="Nuclear receptor" evidence="11">
    <location>
        <begin position="6"/>
        <end position="94"/>
    </location>
</feature>
<evidence type="ECO:0000256" key="6">
    <source>
        <dbReference type="ARBA" id="ARBA00023125"/>
    </source>
</evidence>
<dbReference type="PROSITE" id="PS00031">
    <property type="entry name" value="NUCLEAR_REC_DBD_1"/>
    <property type="match status" value="1"/>
</dbReference>
<dbReference type="AlphaFoldDB" id="A0A6V7WXS2"/>
<dbReference type="SUPFAM" id="SSF57716">
    <property type="entry name" value="Glucocorticoid receptor-like (DNA-binding domain)"/>
    <property type="match status" value="1"/>
</dbReference>
<evidence type="ECO:0000313" key="13">
    <source>
        <dbReference type="EMBL" id="CAD2191866.1"/>
    </source>
</evidence>
<dbReference type="GO" id="GO:0003700">
    <property type="term" value="F:DNA-binding transcription factor activity"/>
    <property type="evidence" value="ECO:0007669"/>
    <property type="project" value="InterPro"/>
</dbReference>
<dbReference type="PROSITE" id="PS51030">
    <property type="entry name" value="NUCLEAR_REC_DBD_2"/>
    <property type="match status" value="1"/>
</dbReference>
<dbReference type="InterPro" id="IPR035500">
    <property type="entry name" value="NHR-like_dom_sf"/>
</dbReference>
<dbReference type="Pfam" id="PF00105">
    <property type="entry name" value="zf-C4"/>
    <property type="match status" value="1"/>
</dbReference>
<dbReference type="SUPFAM" id="SSF48508">
    <property type="entry name" value="Nuclear receptor ligand-binding domain"/>
    <property type="match status" value="1"/>
</dbReference>
<evidence type="ECO:0000259" key="12">
    <source>
        <dbReference type="PROSITE" id="PS51843"/>
    </source>
</evidence>
<comment type="subcellular location">
    <subcellularLocation>
        <location evidence="10">Nucleus</location>
    </subcellularLocation>
</comment>
<evidence type="ECO:0000256" key="10">
    <source>
        <dbReference type="RuleBase" id="RU004334"/>
    </source>
</evidence>
<keyword evidence="5 10" id="KW-0805">Transcription regulation</keyword>
<dbReference type="SMART" id="SM00399">
    <property type="entry name" value="ZnF_C4"/>
    <property type="match status" value="1"/>
</dbReference>
<evidence type="ECO:0000256" key="1">
    <source>
        <dbReference type="ARBA" id="ARBA00005993"/>
    </source>
</evidence>
<name>A0A6V7WXS2_MELEN</name>
<keyword evidence="4 10" id="KW-0862">Zinc</keyword>
<dbReference type="PROSITE" id="PS51843">
    <property type="entry name" value="NR_LBD"/>
    <property type="match status" value="1"/>
</dbReference>
<organism evidence="13 14">
    <name type="scientific">Meloidogyne enterolobii</name>
    <name type="common">Root-knot nematode worm</name>
    <name type="synonym">Meloidogyne mayaguensis</name>
    <dbReference type="NCBI Taxonomy" id="390850"/>
    <lineage>
        <taxon>Eukaryota</taxon>
        <taxon>Metazoa</taxon>
        <taxon>Ecdysozoa</taxon>
        <taxon>Nematoda</taxon>
        <taxon>Chromadorea</taxon>
        <taxon>Rhabditida</taxon>
        <taxon>Tylenchina</taxon>
        <taxon>Tylenchomorpha</taxon>
        <taxon>Tylenchoidea</taxon>
        <taxon>Meloidogynidae</taxon>
        <taxon>Meloidogyninae</taxon>
        <taxon>Meloidogyne</taxon>
    </lineage>
</organism>
<evidence type="ECO:0000313" key="14">
    <source>
        <dbReference type="Proteomes" id="UP000580250"/>
    </source>
</evidence>
<evidence type="ECO:0000256" key="3">
    <source>
        <dbReference type="ARBA" id="ARBA00022771"/>
    </source>
</evidence>
<dbReference type="GO" id="GO:0043565">
    <property type="term" value="F:sequence-specific DNA binding"/>
    <property type="evidence" value="ECO:0007669"/>
    <property type="project" value="InterPro"/>
</dbReference>
<dbReference type="OrthoDB" id="9996608at2759"/>
<comment type="similarity">
    <text evidence="1 10">Belongs to the nuclear hormone receptor family.</text>
</comment>
<dbReference type="Pfam" id="PF00104">
    <property type="entry name" value="Hormone_recep"/>
    <property type="match status" value="1"/>
</dbReference>
<keyword evidence="7 10" id="KW-0804">Transcription</keyword>
<dbReference type="InterPro" id="IPR001628">
    <property type="entry name" value="Znf_hrmn_rcpt"/>
</dbReference>
<dbReference type="SMART" id="SM00430">
    <property type="entry name" value="HOLI"/>
    <property type="match status" value="1"/>
</dbReference>
<accession>A0A6V7WXS2</accession>
<gene>
    <name evidence="13" type="ORF">MENT_LOCUS44724</name>
</gene>
<evidence type="ECO:0000256" key="8">
    <source>
        <dbReference type="ARBA" id="ARBA00023170"/>
    </source>
</evidence>
<keyword evidence="9 10" id="KW-0539">Nucleus</keyword>
<proteinExistence type="inferred from homology"/>
<evidence type="ECO:0000256" key="5">
    <source>
        <dbReference type="ARBA" id="ARBA00023015"/>
    </source>
</evidence>